<dbReference type="InterPro" id="IPR023803">
    <property type="entry name" value="Ribosomal_bS16_dom_sf"/>
</dbReference>
<dbReference type="HAMAP" id="MF_00385">
    <property type="entry name" value="Ribosomal_bS16"/>
    <property type="match status" value="1"/>
</dbReference>
<dbReference type="PANTHER" id="PTHR12919">
    <property type="entry name" value="30S RIBOSOMAL PROTEIN S16"/>
    <property type="match status" value="1"/>
</dbReference>
<reference evidence="3" key="1">
    <citation type="submission" date="2014-06" db="EMBL/GenBank/DDBJ databases">
        <title>Key roles for freshwater Actinobacteria revealed by deep metagenomic sequencing.</title>
        <authorList>
            <person name="Ghai R."/>
            <person name="Mizuno C.M."/>
            <person name="Picazo A."/>
            <person name="Camacho A."/>
            <person name="Rodriguez-Valera F."/>
        </authorList>
    </citation>
    <scope>NUCLEOTIDE SEQUENCE</scope>
</reference>
<dbReference type="SUPFAM" id="SSF54565">
    <property type="entry name" value="Ribosomal protein S16"/>
    <property type="match status" value="1"/>
</dbReference>
<dbReference type="AlphaFoldDB" id="A0A094SGY2"/>
<dbReference type="GO" id="GO:0006412">
    <property type="term" value="P:translation"/>
    <property type="evidence" value="ECO:0007669"/>
    <property type="project" value="InterPro"/>
</dbReference>
<dbReference type="GO" id="GO:0005737">
    <property type="term" value="C:cytoplasm"/>
    <property type="evidence" value="ECO:0007669"/>
    <property type="project" value="UniProtKB-ARBA"/>
</dbReference>
<evidence type="ECO:0000313" key="3">
    <source>
        <dbReference type="EMBL" id="KGA17593.1"/>
    </source>
</evidence>
<organism evidence="3">
    <name type="scientific">freshwater metagenome</name>
    <dbReference type="NCBI Taxonomy" id="449393"/>
    <lineage>
        <taxon>unclassified sequences</taxon>
        <taxon>metagenomes</taxon>
        <taxon>ecological metagenomes</taxon>
    </lineage>
</organism>
<dbReference type="NCBIfam" id="NF011093">
    <property type="entry name" value="PRK14520.1"/>
    <property type="match status" value="1"/>
</dbReference>
<dbReference type="Pfam" id="PF00886">
    <property type="entry name" value="Ribosomal_S16"/>
    <property type="match status" value="1"/>
</dbReference>
<sequence>MSHQLSGEIKLVAVKIKLKRMGSIRNPQYRVVIADARTARDGRAIEEIGLYHPKEEPSLIKINSDRVQYWLGVGAQPTEPVMVLLKITGDWQKFKGLPGAEGTLRVKEAKVDKNTKFAETVAAVANEPRTPTIRPKVEKPVEEVKVEEVAAAPSEEVAAEVSTEATAEAVIENVEEVVEETVEAIAEDAAEAVAEEA</sequence>
<dbReference type="InterPro" id="IPR000307">
    <property type="entry name" value="Ribosomal_bS16"/>
</dbReference>
<proteinExistence type="inferred from homology"/>
<gene>
    <name evidence="3" type="ORF">GM51_10110</name>
</gene>
<evidence type="ECO:0000256" key="2">
    <source>
        <dbReference type="ARBA" id="ARBA00023274"/>
    </source>
</evidence>
<dbReference type="GO" id="GO:0015935">
    <property type="term" value="C:small ribosomal subunit"/>
    <property type="evidence" value="ECO:0007669"/>
    <property type="project" value="TreeGrafter"/>
</dbReference>
<accession>A0A094SGY2</accession>
<evidence type="ECO:0000256" key="1">
    <source>
        <dbReference type="ARBA" id="ARBA00022980"/>
    </source>
</evidence>
<dbReference type="EMBL" id="JNSL01000058">
    <property type="protein sequence ID" value="KGA17593.1"/>
    <property type="molecule type" value="Genomic_DNA"/>
</dbReference>
<comment type="caution">
    <text evidence="3">The sequence shown here is derived from an EMBL/GenBank/DDBJ whole genome shotgun (WGS) entry which is preliminary data.</text>
</comment>
<keyword evidence="1 3" id="KW-0689">Ribosomal protein</keyword>
<dbReference type="GO" id="GO:0003735">
    <property type="term" value="F:structural constituent of ribosome"/>
    <property type="evidence" value="ECO:0007669"/>
    <property type="project" value="InterPro"/>
</dbReference>
<keyword evidence="2" id="KW-0687">Ribonucleoprotein</keyword>
<dbReference type="NCBIfam" id="TIGR00002">
    <property type="entry name" value="S16"/>
    <property type="match status" value="1"/>
</dbReference>
<dbReference type="PANTHER" id="PTHR12919:SF20">
    <property type="entry name" value="SMALL RIBOSOMAL SUBUNIT PROTEIN BS16M"/>
    <property type="match status" value="1"/>
</dbReference>
<dbReference type="Gene3D" id="3.30.1320.10">
    <property type="match status" value="1"/>
</dbReference>
<name>A0A094SGY2_9ZZZZ</name>
<protein>
    <submittedName>
        <fullName evidence="3">30S ribosomal protein S16</fullName>
    </submittedName>
</protein>